<feature type="region of interest" description="Disordered" evidence="1">
    <location>
        <begin position="1"/>
        <end position="67"/>
    </location>
</feature>
<feature type="compositionally biased region" description="Low complexity" evidence="1">
    <location>
        <begin position="1"/>
        <end position="11"/>
    </location>
</feature>
<dbReference type="Proteomes" id="UP000019151">
    <property type="component" value="Chromosome"/>
</dbReference>
<evidence type="ECO:0000313" key="3">
    <source>
        <dbReference type="Proteomes" id="UP000019151"/>
    </source>
</evidence>
<feature type="compositionally biased region" description="Low complexity" evidence="1">
    <location>
        <begin position="30"/>
        <end position="39"/>
    </location>
</feature>
<accession>W0REM5</accession>
<dbReference type="HOGENOM" id="CLU_2806321_0_0_0"/>
<reference evidence="2 3" key="1">
    <citation type="journal article" date="2014" name="Genome Announc.">
        <title>Genome Sequence and Methylome of Soil Bacterium Gemmatirosa kalamazoonensis KBS708T, a Member of the Rarely Cultivated Gemmatimonadetes Phylum.</title>
        <authorList>
            <person name="Debruyn J.M."/>
            <person name="Radosevich M."/>
            <person name="Wommack K.E."/>
            <person name="Polson S.W."/>
            <person name="Hauser L.J."/>
            <person name="Fawaz M.N."/>
            <person name="Korlach J."/>
            <person name="Tsai Y.C."/>
        </authorList>
    </citation>
    <scope>NUCLEOTIDE SEQUENCE [LARGE SCALE GENOMIC DNA]</scope>
    <source>
        <strain evidence="2 3">KBS708</strain>
    </source>
</reference>
<dbReference type="InParanoid" id="W0REM5"/>
<organism evidence="2 3">
    <name type="scientific">Gemmatirosa kalamazoonensis</name>
    <dbReference type="NCBI Taxonomy" id="861299"/>
    <lineage>
        <taxon>Bacteria</taxon>
        <taxon>Pseudomonadati</taxon>
        <taxon>Gemmatimonadota</taxon>
        <taxon>Gemmatimonadia</taxon>
        <taxon>Gemmatimonadales</taxon>
        <taxon>Gemmatimonadaceae</taxon>
        <taxon>Gemmatirosa</taxon>
    </lineage>
</organism>
<dbReference type="AlphaFoldDB" id="W0REM5"/>
<dbReference type="KEGG" id="gba:J421_1694"/>
<evidence type="ECO:0000256" key="1">
    <source>
        <dbReference type="SAM" id="MobiDB-lite"/>
    </source>
</evidence>
<protein>
    <submittedName>
        <fullName evidence="2">Uncharacterized protein</fullName>
    </submittedName>
</protein>
<dbReference type="STRING" id="861299.J421_1694"/>
<name>W0REM5_9BACT</name>
<proteinExistence type="predicted"/>
<gene>
    <name evidence="2" type="ORF">J421_1694</name>
</gene>
<evidence type="ECO:0000313" key="2">
    <source>
        <dbReference type="EMBL" id="AHG89231.1"/>
    </source>
</evidence>
<sequence length="67" mass="6943">MSGSSGNTNSKKGGRAPRHGNDDVSARHNQGGPQQVQGGSPEESARGSVTGRNDSRLADPDRPTDQD</sequence>
<feature type="compositionally biased region" description="Basic and acidic residues" evidence="1">
    <location>
        <begin position="53"/>
        <end position="67"/>
    </location>
</feature>
<keyword evidence="3" id="KW-1185">Reference proteome</keyword>
<dbReference type="EMBL" id="CP007128">
    <property type="protein sequence ID" value="AHG89231.1"/>
    <property type="molecule type" value="Genomic_DNA"/>
</dbReference>
<dbReference type="RefSeq" id="WP_025410741.1">
    <property type="nucleotide sequence ID" value="NZ_CP007128.1"/>
</dbReference>